<proteinExistence type="predicted"/>
<sequence length="197" mass="22095">MPENSERKTLYLIGGTMGVGKTAVCRQLKKDLPRSVFLDGDWCWDADPFIVTDETKEMVLENICFLLNQFLRCSAYRNILFCWVMDRQSILDSILQGLDTADCRIQCISLTAEPECIRARLAADIKAGLRSADVIERSIARIPLYASLNTLKIDTSHKSIRMTADEIRNLQVSGSSAGRTGRRQGNIPRIQGAEEKP</sequence>
<dbReference type="Gene3D" id="3.40.50.300">
    <property type="entry name" value="P-loop containing nucleotide triphosphate hydrolases"/>
    <property type="match status" value="1"/>
</dbReference>
<evidence type="ECO:0000256" key="1">
    <source>
        <dbReference type="SAM" id="MobiDB-lite"/>
    </source>
</evidence>
<dbReference type="SUPFAM" id="SSF52540">
    <property type="entry name" value="P-loop containing nucleoside triphosphate hydrolases"/>
    <property type="match status" value="1"/>
</dbReference>
<evidence type="ECO:0000313" key="3">
    <source>
        <dbReference type="Proteomes" id="UP000886757"/>
    </source>
</evidence>
<dbReference type="Proteomes" id="UP000886757">
    <property type="component" value="Unassembled WGS sequence"/>
</dbReference>
<gene>
    <name evidence="2" type="ORF">IAB31_06320</name>
</gene>
<accession>A0A9D1ACC1</accession>
<comment type="caution">
    <text evidence="2">The sequence shown here is derived from an EMBL/GenBank/DDBJ whole genome shotgun (WGS) entry which is preliminary data.</text>
</comment>
<dbReference type="InterPro" id="IPR027417">
    <property type="entry name" value="P-loop_NTPase"/>
</dbReference>
<feature type="region of interest" description="Disordered" evidence="1">
    <location>
        <begin position="172"/>
        <end position="197"/>
    </location>
</feature>
<reference evidence="2" key="1">
    <citation type="submission" date="2020-10" db="EMBL/GenBank/DDBJ databases">
        <authorList>
            <person name="Gilroy R."/>
        </authorList>
    </citation>
    <scope>NUCLEOTIDE SEQUENCE</scope>
    <source>
        <strain evidence="2">ChiSjej4B22-8148</strain>
    </source>
</reference>
<dbReference type="EMBL" id="DVGK01000071">
    <property type="protein sequence ID" value="HIR13521.1"/>
    <property type="molecule type" value="Genomic_DNA"/>
</dbReference>
<organism evidence="2 3">
    <name type="scientific">Candidatus Choladousia intestinavium</name>
    <dbReference type="NCBI Taxonomy" id="2840727"/>
    <lineage>
        <taxon>Bacteria</taxon>
        <taxon>Bacillati</taxon>
        <taxon>Bacillota</taxon>
        <taxon>Clostridia</taxon>
        <taxon>Lachnospirales</taxon>
        <taxon>Lachnospiraceae</taxon>
        <taxon>Lachnospiraceae incertae sedis</taxon>
        <taxon>Candidatus Choladousia</taxon>
    </lineage>
</organism>
<reference evidence="2" key="2">
    <citation type="journal article" date="2021" name="PeerJ">
        <title>Extensive microbial diversity within the chicken gut microbiome revealed by metagenomics and culture.</title>
        <authorList>
            <person name="Gilroy R."/>
            <person name="Ravi A."/>
            <person name="Getino M."/>
            <person name="Pursley I."/>
            <person name="Horton D.L."/>
            <person name="Alikhan N.F."/>
            <person name="Baker D."/>
            <person name="Gharbi K."/>
            <person name="Hall N."/>
            <person name="Watson M."/>
            <person name="Adriaenssens E.M."/>
            <person name="Foster-Nyarko E."/>
            <person name="Jarju S."/>
            <person name="Secka A."/>
            <person name="Antonio M."/>
            <person name="Oren A."/>
            <person name="Chaudhuri R.R."/>
            <person name="La Ragione R."/>
            <person name="Hildebrand F."/>
            <person name="Pallen M.J."/>
        </authorList>
    </citation>
    <scope>NUCLEOTIDE SEQUENCE</scope>
    <source>
        <strain evidence="2">ChiSjej4B22-8148</strain>
    </source>
</reference>
<name>A0A9D1ACC1_9FIRM</name>
<protein>
    <submittedName>
        <fullName evidence="2">AAA family ATPase</fullName>
    </submittedName>
</protein>
<dbReference type="Pfam" id="PF13238">
    <property type="entry name" value="AAA_18"/>
    <property type="match status" value="1"/>
</dbReference>
<dbReference type="AlphaFoldDB" id="A0A9D1ACC1"/>
<evidence type="ECO:0000313" key="2">
    <source>
        <dbReference type="EMBL" id="HIR13521.1"/>
    </source>
</evidence>